<feature type="domain" description="Rhodanese" evidence="8">
    <location>
        <begin position="461"/>
        <end position="548"/>
    </location>
</feature>
<evidence type="ECO:0000256" key="7">
    <source>
        <dbReference type="ARBA" id="ARBA00023284"/>
    </source>
</evidence>
<dbReference type="SMART" id="SM00450">
    <property type="entry name" value="RHOD"/>
    <property type="match status" value="1"/>
</dbReference>
<dbReference type="OrthoDB" id="9802028at2"/>
<keyword evidence="7" id="KW-0676">Redox-active center</keyword>
<dbReference type="InterPro" id="IPR023753">
    <property type="entry name" value="FAD/NAD-binding_dom"/>
</dbReference>
<dbReference type="AlphaFoldDB" id="A0A5P0ZGD4"/>
<accession>A0A5P0ZGD4</accession>
<dbReference type="InterPro" id="IPR036188">
    <property type="entry name" value="FAD/NAD-bd_sf"/>
</dbReference>
<evidence type="ECO:0000256" key="6">
    <source>
        <dbReference type="ARBA" id="ARBA00023097"/>
    </source>
</evidence>
<dbReference type="Gene3D" id="3.40.250.10">
    <property type="entry name" value="Rhodanese-like domain"/>
    <property type="match status" value="1"/>
</dbReference>
<proteinExistence type="inferred from homology"/>
<keyword evidence="4" id="KW-0274">FAD</keyword>
<dbReference type="PRINTS" id="PR00411">
    <property type="entry name" value="PNDRDTASEI"/>
</dbReference>
<keyword evidence="3" id="KW-0285">Flavoprotein</keyword>
<name>A0A5P0ZGD4_9LACO</name>
<dbReference type="PANTHER" id="PTHR43429">
    <property type="entry name" value="PYRIDINE NUCLEOTIDE-DISULFIDE OXIDOREDUCTASE DOMAIN-CONTAINING"/>
    <property type="match status" value="1"/>
</dbReference>
<evidence type="ECO:0000313" key="10">
    <source>
        <dbReference type="Proteomes" id="UP000380386"/>
    </source>
</evidence>
<dbReference type="SUPFAM" id="SSF52821">
    <property type="entry name" value="Rhodanese/Cell cycle control phosphatase"/>
    <property type="match status" value="1"/>
</dbReference>
<dbReference type="Pfam" id="PF00581">
    <property type="entry name" value="Rhodanese"/>
    <property type="match status" value="1"/>
</dbReference>
<dbReference type="SUPFAM" id="SSF51905">
    <property type="entry name" value="FAD/NAD(P)-binding domain"/>
    <property type="match status" value="2"/>
</dbReference>
<dbReference type="InterPro" id="IPR004099">
    <property type="entry name" value="Pyr_nucl-diS_OxRdtase_dimer"/>
</dbReference>
<evidence type="ECO:0000256" key="2">
    <source>
        <dbReference type="ARBA" id="ARBA00009130"/>
    </source>
</evidence>
<evidence type="ECO:0000256" key="3">
    <source>
        <dbReference type="ARBA" id="ARBA00022630"/>
    </source>
</evidence>
<comment type="cofactor">
    <cofactor evidence="1">
        <name>FAD</name>
        <dbReference type="ChEBI" id="CHEBI:57692"/>
    </cofactor>
</comment>
<dbReference type="InterPro" id="IPR050260">
    <property type="entry name" value="FAD-bd_OxRdtase"/>
</dbReference>
<dbReference type="EMBL" id="VDFM01000003">
    <property type="protein sequence ID" value="MQS52107.1"/>
    <property type="molecule type" value="Genomic_DNA"/>
</dbReference>
<evidence type="ECO:0000256" key="5">
    <source>
        <dbReference type="ARBA" id="ARBA00023002"/>
    </source>
</evidence>
<dbReference type="Pfam" id="PF07992">
    <property type="entry name" value="Pyr_redox_2"/>
    <property type="match status" value="1"/>
</dbReference>
<dbReference type="Pfam" id="PF02852">
    <property type="entry name" value="Pyr_redox_dim"/>
    <property type="match status" value="1"/>
</dbReference>
<dbReference type="InterPro" id="IPR036873">
    <property type="entry name" value="Rhodanese-like_dom_sf"/>
</dbReference>
<dbReference type="Proteomes" id="UP000380386">
    <property type="component" value="Unassembled WGS sequence"/>
</dbReference>
<sequence length="549" mass="59593">MKYIIVGGVAGGMSAATRLRRLNEDAEIIVVEKGPYVSFANCGLPYYLAGEITDRSQLLVQTPEKLKARFNLDVRTNSEAIKIDTKNKSLDINNEGKTYTESYDKLILSPGAKPLVPDIKGISAADNIFTLRNLPDIDKIMEFVENKQPKTATVIGAGFIGLELTESLANRGIKVTIVEKATHVLPTIDTEMASFVQTELEKNNVTIITEKAAAEFKENGKQILLDDGSQIESDLTILSVGVKPDSTLAKAAGIKLGLKDGIFVDDHYQTSEPDIYAVGDAIVVKQTTTKQDAVISLASPANRQGRQVADVISGLNRTNKGSLGTAIVRVFNIGTASTGLNEKQLQSLNYDYKVIHLEGSDHAGYYPGSQKMVLKVIFNGKTGEIYGAQAVGPNGMDKRIDIISTAIKAGVKVSDLPELEFSYAPPYGVAKDIVNMAGYIAENVLEGETDSIQWYELQDEMAAGAKLVDVRTPKEFAAGHMKGAFNVELDGIRDHLSEFSKDETYIISCKSGQRGYIAERILKQHGISCKNLDGAYDLYASVLGDEIVH</sequence>
<gene>
    <name evidence="9" type="ORF">FHL02_03630</name>
</gene>
<evidence type="ECO:0000256" key="4">
    <source>
        <dbReference type="ARBA" id="ARBA00022827"/>
    </source>
</evidence>
<keyword evidence="6" id="KW-0558">Oxidation</keyword>
<evidence type="ECO:0000256" key="1">
    <source>
        <dbReference type="ARBA" id="ARBA00001974"/>
    </source>
</evidence>
<dbReference type="InterPro" id="IPR016156">
    <property type="entry name" value="FAD/NAD-linked_Rdtase_dimer_sf"/>
</dbReference>
<dbReference type="PROSITE" id="PS50206">
    <property type="entry name" value="RHODANESE_3"/>
    <property type="match status" value="1"/>
</dbReference>
<evidence type="ECO:0000313" key="9">
    <source>
        <dbReference type="EMBL" id="MQS52107.1"/>
    </source>
</evidence>
<comment type="similarity">
    <text evidence="2">Belongs to the class-III pyridine nucleotide-disulfide oxidoreductase family.</text>
</comment>
<protein>
    <submittedName>
        <fullName evidence="9">CoA-disulfide reductase</fullName>
    </submittedName>
</protein>
<dbReference type="GO" id="GO:0016491">
    <property type="term" value="F:oxidoreductase activity"/>
    <property type="evidence" value="ECO:0007669"/>
    <property type="project" value="UniProtKB-KW"/>
</dbReference>
<reference evidence="9 10" key="1">
    <citation type="journal article" date="2019" name="Syst. Appl. Microbiol.">
        <title>Polyphasic characterization of two novel Lactobacillus spp. isolated from blown salami packages: Description of Lactobacillus halodurans sp. nov. and Lactobacillus salsicarnum sp. nov.</title>
        <authorList>
            <person name="Schuster J.A."/>
            <person name="Klingl A."/>
            <person name="Vogel R.F."/>
            <person name="Ehrmann M.A."/>
        </authorList>
    </citation>
    <scope>NUCLEOTIDE SEQUENCE [LARGE SCALE GENOMIC DNA]</scope>
    <source>
        <strain evidence="9 10">TMW 1.2118</strain>
    </source>
</reference>
<keyword evidence="5" id="KW-0560">Oxidoreductase</keyword>
<dbReference type="PRINTS" id="PR00368">
    <property type="entry name" value="FADPNR"/>
</dbReference>
<dbReference type="InterPro" id="IPR001763">
    <property type="entry name" value="Rhodanese-like_dom"/>
</dbReference>
<dbReference type="PANTHER" id="PTHR43429:SF1">
    <property type="entry name" value="NAD(P)H SULFUR OXIDOREDUCTASE (COA-DEPENDENT)"/>
    <property type="match status" value="1"/>
</dbReference>
<organism evidence="9 10">
    <name type="scientific">Companilactobacillus mishanensis</name>
    <dbReference type="NCBI Taxonomy" id="2486008"/>
    <lineage>
        <taxon>Bacteria</taxon>
        <taxon>Bacillati</taxon>
        <taxon>Bacillota</taxon>
        <taxon>Bacilli</taxon>
        <taxon>Lactobacillales</taxon>
        <taxon>Lactobacillaceae</taxon>
        <taxon>Companilactobacillus</taxon>
    </lineage>
</organism>
<comment type="caution">
    <text evidence="9">The sequence shown here is derived from an EMBL/GenBank/DDBJ whole genome shotgun (WGS) entry which is preliminary data.</text>
</comment>
<dbReference type="SUPFAM" id="SSF55424">
    <property type="entry name" value="FAD/NAD-linked reductases, dimerisation (C-terminal) domain"/>
    <property type="match status" value="1"/>
</dbReference>
<dbReference type="Gene3D" id="3.50.50.60">
    <property type="entry name" value="FAD/NAD(P)-binding domain"/>
    <property type="match status" value="2"/>
</dbReference>
<evidence type="ECO:0000259" key="8">
    <source>
        <dbReference type="PROSITE" id="PS50206"/>
    </source>
</evidence>
<dbReference type="RefSeq" id="WP_153382440.1">
    <property type="nucleotide sequence ID" value="NZ_VDFM01000003.1"/>
</dbReference>